<reference evidence="1 2" key="1">
    <citation type="submission" date="2018-01" db="EMBL/GenBank/DDBJ databases">
        <title>Draft genome sequence of Sphaerisporangium sp. 7K107.</title>
        <authorList>
            <person name="Sahin N."/>
            <person name="Saygin H."/>
            <person name="Ay H."/>
        </authorList>
    </citation>
    <scope>NUCLEOTIDE SEQUENCE [LARGE SCALE GENOMIC DNA]</scope>
    <source>
        <strain evidence="1 2">7K107</strain>
    </source>
</reference>
<evidence type="ECO:0008006" key="3">
    <source>
        <dbReference type="Google" id="ProtNLM"/>
    </source>
</evidence>
<organism evidence="1 2">
    <name type="scientific">Spongiactinospora gelatinilytica</name>
    <dbReference type="NCBI Taxonomy" id="2666298"/>
    <lineage>
        <taxon>Bacteria</taxon>
        <taxon>Bacillati</taxon>
        <taxon>Actinomycetota</taxon>
        <taxon>Actinomycetes</taxon>
        <taxon>Streptosporangiales</taxon>
        <taxon>Streptosporangiaceae</taxon>
        <taxon>Spongiactinospora</taxon>
    </lineage>
</organism>
<protein>
    <recommendedName>
        <fullName evidence="3">HTH cro/C1-type domain-containing protein</fullName>
    </recommendedName>
</protein>
<comment type="caution">
    <text evidence="1">The sequence shown here is derived from an EMBL/GenBank/DDBJ whole genome shotgun (WGS) entry which is preliminary data.</text>
</comment>
<accession>A0A2W2GWQ3</accession>
<evidence type="ECO:0000313" key="1">
    <source>
        <dbReference type="EMBL" id="PZG54106.1"/>
    </source>
</evidence>
<proteinExistence type="predicted"/>
<gene>
    <name evidence="1" type="ORF">C1I98_04860</name>
</gene>
<dbReference type="EMBL" id="POUA01000022">
    <property type="protein sequence ID" value="PZG54106.1"/>
    <property type="molecule type" value="Genomic_DNA"/>
</dbReference>
<dbReference type="AlphaFoldDB" id="A0A2W2GWQ3"/>
<name>A0A2W2GWQ3_9ACTN</name>
<dbReference type="Proteomes" id="UP000248544">
    <property type="component" value="Unassembled WGS sequence"/>
</dbReference>
<keyword evidence="2" id="KW-1185">Reference proteome</keyword>
<evidence type="ECO:0000313" key="2">
    <source>
        <dbReference type="Proteomes" id="UP000248544"/>
    </source>
</evidence>
<sequence length="267" mass="29480">MTREVLAGLVGKSESWLKRVEKGRLQQNPRLPILLEFAEALRVRDLSEITGDQSMPVRMFTGPGHPALAAVRAAVNALPVQAADGAVQPLGTLRTRLDRAWQIRHSSPDHRTALGALLPDLLRDAQVAAQMYRGDTRRRAQAVLAETYGLTPERVAGRLPAQYYQPWTSFSRIIMKPHAVTIAVELHKSGEAARQADRAGSTAIPSVPRRGRHLIEVARARRLRRDHSAVLGTLQLANRTAPETIRYNGFARRMVLELVEAGPAGLR</sequence>